<protein>
    <submittedName>
        <fullName evidence="1">DUF3800 domain-containing protein</fullName>
    </submittedName>
</protein>
<organism evidence="1 2">
    <name type="scientific">Candidatus Methanocrinis natronophilus</name>
    <dbReference type="NCBI Taxonomy" id="3033396"/>
    <lineage>
        <taxon>Archaea</taxon>
        <taxon>Methanobacteriati</taxon>
        <taxon>Methanobacteriota</taxon>
        <taxon>Stenosarchaea group</taxon>
        <taxon>Methanomicrobia</taxon>
        <taxon>Methanotrichales</taxon>
        <taxon>Methanotrichaceae</taxon>
        <taxon>Methanocrinis</taxon>
    </lineage>
</organism>
<dbReference type="InterPro" id="IPR024524">
    <property type="entry name" value="DUF3800"/>
</dbReference>
<gene>
    <name evidence="1" type="ORF">P0O15_11575</name>
</gene>
<dbReference type="EMBL" id="JARFPK010000065">
    <property type="protein sequence ID" value="MDF0591797.1"/>
    <property type="molecule type" value="Genomic_DNA"/>
</dbReference>
<proteinExistence type="predicted"/>
<dbReference type="Pfam" id="PF12686">
    <property type="entry name" value="DUF3800"/>
    <property type="match status" value="1"/>
</dbReference>
<evidence type="ECO:0000313" key="1">
    <source>
        <dbReference type="EMBL" id="MDF0591797.1"/>
    </source>
</evidence>
<reference evidence="1 2" key="1">
    <citation type="submission" date="2023-03" db="EMBL/GenBank/DDBJ databases">
        <title>WGS of Methanotrichaceae archaeon Mx.</title>
        <authorList>
            <person name="Sorokin D.Y."/>
            <person name="Merkel A.Y."/>
        </authorList>
    </citation>
    <scope>NUCLEOTIDE SEQUENCE [LARGE SCALE GENOMIC DNA]</scope>
    <source>
        <strain evidence="1 2">Mx</strain>
    </source>
</reference>
<accession>A0ABT5XAW9</accession>
<sequence length="219" mass="25828">MELYIDESGDLGFSMRSSDYFILAAIVARDALSIERCIKKVRRGYLPKKYKKTSELKFNKSNDNIKYRILKCASNTQNDVAYAVLRKHQVYDRLRNNHQIIYNYIFGTLIDKIIREYDLKGSLDIIVDKSLSGIQRENFDNYLEYRTDIRVKVDHVNSREHQCIQAADFVAGAIYRKYSYGDDKYYLKIENRISLALDFFENKNKDYVVNPSLLRPTRL</sequence>
<evidence type="ECO:0000313" key="2">
    <source>
        <dbReference type="Proteomes" id="UP001220010"/>
    </source>
</evidence>
<dbReference type="RefSeq" id="WP_316967523.1">
    <property type="nucleotide sequence ID" value="NZ_JARFPK010000065.1"/>
</dbReference>
<name>A0ABT5XAW9_9EURY</name>
<keyword evidence="2" id="KW-1185">Reference proteome</keyword>
<dbReference type="Proteomes" id="UP001220010">
    <property type="component" value="Unassembled WGS sequence"/>
</dbReference>
<comment type="caution">
    <text evidence="1">The sequence shown here is derived from an EMBL/GenBank/DDBJ whole genome shotgun (WGS) entry which is preliminary data.</text>
</comment>